<proteinExistence type="predicted"/>
<dbReference type="GO" id="GO:0005634">
    <property type="term" value="C:nucleus"/>
    <property type="evidence" value="ECO:0007669"/>
    <property type="project" value="TreeGrafter"/>
</dbReference>
<evidence type="ECO:0000313" key="3">
    <source>
        <dbReference type="Proteomes" id="UP000593576"/>
    </source>
</evidence>
<dbReference type="GO" id="GO:0003677">
    <property type="term" value="F:DNA binding"/>
    <property type="evidence" value="ECO:0007669"/>
    <property type="project" value="TreeGrafter"/>
</dbReference>
<dbReference type="PANTHER" id="PTHR19303">
    <property type="entry name" value="TRANSPOSON"/>
    <property type="match status" value="1"/>
</dbReference>
<evidence type="ECO:0000259" key="1">
    <source>
        <dbReference type="Pfam" id="PF03184"/>
    </source>
</evidence>
<comment type="caution">
    <text evidence="2">The sequence shown here is derived from an EMBL/GenBank/DDBJ whole genome shotgun (WGS) entry which is preliminary data.</text>
</comment>
<evidence type="ECO:0000313" key="2">
    <source>
        <dbReference type="EMBL" id="MBA0852441.1"/>
    </source>
</evidence>
<protein>
    <recommendedName>
        <fullName evidence="1">DDE-1 domain-containing protein</fullName>
    </recommendedName>
</protein>
<dbReference type="EMBL" id="JABFAF010000004">
    <property type="protein sequence ID" value="MBA0852441.1"/>
    <property type="molecule type" value="Genomic_DNA"/>
</dbReference>
<keyword evidence="3" id="KW-1185">Reference proteome</keyword>
<dbReference type="Pfam" id="PF03184">
    <property type="entry name" value="DDE_1"/>
    <property type="match status" value="1"/>
</dbReference>
<dbReference type="OrthoDB" id="984914at2759"/>
<sequence>MFANPRCFKHVNIDNLNCHYLANKKAWMTGLLFQDFVRWFGARMTCRKVLLIVDNCPAHPKNIDVKPTIIANYFRHCKIQFDEDMHLKQEIDDVEGIHKLKEVISDLHYRNAMDVEQILNYPSENESLVDSTLDEEIIQGVMDVPADDEQDPDESSVLPHVSPKKAFLGVDTLKNYLIQHEKNIID</sequence>
<gene>
    <name evidence="2" type="ORF">Goshw_005385</name>
</gene>
<dbReference type="AlphaFoldDB" id="A0A7J9L190"/>
<feature type="domain" description="DDE-1" evidence="1">
    <location>
        <begin position="4"/>
        <end position="64"/>
    </location>
</feature>
<dbReference type="Proteomes" id="UP000593576">
    <property type="component" value="Unassembled WGS sequence"/>
</dbReference>
<accession>A0A7J9L190</accession>
<name>A0A7J9L190_GOSSC</name>
<dbReference type="InterPro" id="IPR004875">
    <property type="entry name" value="DDE_SF_endonuclease_dom"/>
</dbReference>
<reference evidence="2 3" key="1">
    <citation type="journal article" date="2019" name="Genome Biol. Evol.">
        <title>Insights into the evolution of the New World diploid cottons (Gossypium, subgenus Houzingenia) based on genome sequencing.</title>
        <authorList>
            <person name="Grover C.E."/>
            <person name="Arick M.A. 2nd"/>
            <person name="Thrash A."/>
            <person name="Conover J.L."/>
            <person name="Sanders W.S."/>
            <person name="Peterson D.G."/>
            <person name="Frelichowski J.E."/>
            <person name="Scheffler J.A."/>
            <person name="Scheffler B.E."/>
            <person name="Wendel J.F."/>
        </authorList>
    </citation>
    <scope>NUCLEOTIDE SEQUENCE [LARGE SCALE GENOMIC DNA]</scope>
    <source>
        <strain evidence="2">1</strain>
        <tissue evidence="2">Leaf</tissue>
    </source>
</reference>
<dbReference type="InterPro" id="IPR050863">
    <property type="entry name" value="CenT-Element_Derived"/>
</dbReference>
<dbReference type="PANTHER" id="PTHR19303:SF73">
    <property type="entry name" value="PROTEIN PDC2"/>
    <property type="match status" value="1"/>
</dbReference>
<organism evidence="2 3">
    <name type="scientific">Gossypium schwendimanii</name>
    <name type="common">Cotton</name>
    <dbReference type="NCBI Taxonomy" id="34291"/>
    <lineage>
        <taxon>Eukaryota</taxon>
        <taxon>Viridiplantae</taxon>
        <taxon>Streptophyta</taxon>
        <taxon>Embryophyta</taxon>
        <taxon>Tracheophyta</taxon>
        <taxon>Spermatophyta</taxon>
        <taxon>Magnoliopsida</taxon>
        <taxon>eudicotyledons</taxon>
        <taxon>Gunneridae</taxon>
        <taxon>Pentapetalae</taxon>
        <taxon>rosids</taxon>
        <taxon>malvids</taxon>
        <taxon>Malvales</taxon>
        <taxon>Malvaceae</taxon>
        <taxon>Malvoideae</taxon>
        <taxon>Gossypium</taxon>
    </lineage>
</organism>